<dbReference type="OrthoDB" id="9812626at2"/>
<dbReference type="GO" id="GO:0008483">
    <property type="term" value="F:transaminase activity"/>
    <property type="evidence" value="ECO:0007669"/>
    <property type="project" value="UniProtKB-KW"/>
</dbReference>
<evidence type="ECO:0000256" key="2">
    <source>
        <dbReference type="ARBA" id="ARBA00022576"/>
    </source>
</evidence>
<name>A0A3E0WUQ8_9GAMM</name>
<dbReference type="InterPro" id="IPR015424">
    <property type="entry name" value="PyrdxlP-dep_Trfase"/>
</dbReference>
<dbReference type="SUPFAM" id="SSF53383">
    <property type="entry name" value="PLP-dependent transferases"/>
    <property type="match status" value="1"/>
</dbReference>
<sequence length="355" mass="38684">MTLFTVGPVEMDAETRQLGGQALPYFRTAEFSNKVLELEANLKALLGTAASSKVALLTASGTAGMEAAVMNVFTDKDRVIVVNGGGFGARFSEMLAVQGVPYTELKLAFGEVLTAAHFDAFEGGGYTGLLVNLHETTTGQLYPIELISRFAKSAGLTLVVDAISTFLADPYYMDEWGIDVSIVSSHKGLALPPAISAVVVNEKTWLERVRRAAPPCLYFRLADYFDNIRRGQTPYTPAVGVLLQMHQRLLRLRETGLPALLDRVGGLAEDFRRRLRGLPNFRLPDYPLSNALTPVICLNQNAQEVFRRALAEASLVLTPAGGEMADFLLRVGHLGELQSADNERLIQFLDSFATS</sequence>
<proteinExistence type="predicted"/>
<reference evidence="9" key="1">
    <citation type="submission" date="2017-05" db="EMBL/GenBank/DDBJ databases">
        <authorList>
            <person name="Sharma S."/>
            <person name="Sidhu C."/>
            <person name="Pinnaka A.K."/>
        </authorList>
    </citation>
    <scope>NUCLEOTIDE SEQUENCE [LARGE SCALE GENOMIC DNA]</scope>
    <source>
        <strain evidence="9">AK93</strain>
    </source>
</reference>
<dbReference type="InterPro" id="IPR024169">
    <property type="entry name" value="SP_NH2Trfase/AEP_transaminase"/>
</dbReference>
<organism evidence="8 9">
    <name type="scientific">Alkalilimnicola ehrlichii</name>
    <dbReference type="NCBI Taxonomy" id="351052"/>
    <lineage>
        <taxon>Bacteria</taxon>
        <taxon>Pseudomonadati</taxon>
        <taxon>Pseudomonadota</taxon>
        <taxon>Gammaproteobacteria</taxon>
        <taxon>Chromatiales</taxon>
        <taxon>Ectothiorhodospiraceae</taxon>
        <taxon>Alkalilimnicola</taxon>
    </lineage>
</organism>
<evidence type="ECO:0000256" key="1">
    <source>
        <dbReference type="ARBA" id="ARBA00001933"/>
    </source>
</evidence>
<dbReference type="EMBL" id="NFZW01000011">
    <property type="protein sequence ID" value="RFA35715.1"/>
    <property type="molecule type" value="Genomic_DNA"/>
</dbReference>
<feature type="modified residue" description="N6-(pyridoxal phosphate)lysine" evidence="6">
    <location>
        <position position="187"/>
    </location>
</feature>
<evidence type="ECO:0000313" key="8">
    <source>
        <dbReference type="EMBL" id="RFA35715.1"/>
    </source>
</evidence>
<evidence type="ECO:0000256" key="6">
    <source>
        <dbReference type="PIRSR" id="PIRSR000524-50"/>
    </source>
</evidence>
<dbReference type="InterPro" id="IPR015421">
    <property type="entry name" value="PyrdxlP-dep_Trfase_major"/>
</dbReference>
<keyword evidence="4 6" id="KW-0663">Pyridoxal phosphate</keyword>
<keyword evidence="2" id="KW-0032">Aminotransferase</keyword>
<dbReference type="AlphaFoldDB" id="A0A3E0WUQ8"/>
<comment type="caution">
    <text evidence="8">The sequence shown here is derived from an EMBL/GenBank/DDBJ whole genome shotgun (WGS) entry which is preliminary data.</text>
</comment>
<evidence type="ECO:0000256" key="4">
    <source>
        <dbReference type="ARBA" id="ARBA00022898"/>
    </source>
</evidence>
<dbReference type="Gene3D" id="3.90.1150.10">
    <property type="entry name" value="Aspartate Aminotransferase, domain 1"/>
    <property type="match status" value="1"/>
</dbReference>
<dbReference type="PANTHER" id="PTHR42778">
    <property type="entry name" value="2-AMINOETHYLPHOSPHONATE--PYRUVATE TRANSAMINASE"/>
    <property type="match status" value="1"/>
</dbReference>
<feature type="binding site" evidence="5">
    <location>
        <position position="330"/>
    </location>
    <ligand>
        <name>substrate</name>
    </ligand>
</feature>
<dbReference type="Proteomes" id="UP000256763">
    <property type="component" value="Unassembled WGS sequence"/>
</dbReference>
<gene>
    <name evidence="8" type="ORF">CAL65_12355</name>
</gene>
<evidence type="ECO:0000256" key="3">
    <source>
        <dbReference type="ARBA" id="ARBA00022679"/>
    </source>
</evidence>
<evidence type="ECO:0000313" key="9">
    <source>
        <dbReference type="Proteomes" id="UP000256763"/>
    </source>
</evidence>
<dbReference type="InterPro" id="IPR015422">
    <property type="entry name" value="PyrdxlP-dep_Trfase_small"/>
</dbReference>
<keyword evidence="3" id="KW-0808">Transferase</keyword>
<protein>
    <recommendedName>
        <fullName evidence="7">Aminotransferase class V domain-containing protein</fullName>
    </recommendedName>
</protein>
<feature type="domain" description="Aminotransferase class V" evidence="7">
    <location>
        <begin position="28"/>
        <end position="209"/>
    </location>
</feature>
<evidence type="ECO:0000259" key="7">
    <source>
        <dbReference type="Pfam" id="PF00266"/>
    </source>
</evidence>
<keyword evidence="9" id="KW-1185">Reference proteome</keyword>
<dbReference type="RefSeq" id="WP_116302480.1">
    <property type="nucleotide sequence ID" value="NZ_NFZV01000011.1"/>
</dbReference>
<dbReference type="Gene3D" id="3.40.640.10">
    <property type="entry name" value="Type I PLP-dependent aspartate aminotransferase-like (Major domain)"/>
    <property type="match status" value="1"/>
</dbReference>
<accession>A0A3E0WUQ8</accession>
<dbReference type="PANTHER" id="PTHR42778:SF1">
    <property type="entry name" value="2-AMINOETHYLPHOSPHONATE--PYRUVATE TRANSAMINASE"/>
    <property type="match status" value="1"/>
</dbReference>
<comment type="cofactor">
    <cofactor evidence="1 6">
        <name>pyridoxal 5'-phosphate</name>
        <dbReference type="ChEBI" id="CHEBI:597326"/>
    </cofactor>
</comment>
<dbReference type="Pfam" id="PF00266">
    <property type="entry name" value="Aminotran_5"/>
    <property type="match status" value="1"/>
</dbReference>
<evidence type="ECO:0000256" key="5">
    <source>
        <dbReference type="PIRSR" id="PIRSR000524-1"/>
    </source>
</evidence>
<dbReference type="InterPro" id="IPR000192">
    <property type="entry name" value="Aminotrans_V_dom"/>
</dbReference>
<dbReference type="PIRSF" id="PIRSF000524">
    <property type="entry name" value="SPT"/>
    <property type="match status" value="1"/>
</dbReference>